<sequence length="126" mass="13987">MGDSLTSIRVNSAILPRFSGQNVRLTCRPIKFMGSYATVTASDGGEIMVTLLPDTHMAPDTYYEVIGSVVNSTTLKMRHCIPMGTNLDMKLVDDTIKLMHDDRFFKEDVLFGRLEHPGTHNQAVPS</sequence>
<comment type="subcellular location">
    <subcellularLocation>
        <location evidence="1">Nucleus</location>
    </subcellularLocation>
</comment>
<name>A0A8H6X5M3_9AGAR</name>
<dbReference type="InterPro" id="IPR013970">
    <property type="entry name" value="Rfa2"/>
</dbReference>
<reference evidence="4" key="1">
    <citation type="submission" date="2020-05" db="EMBL/GenBank/DDBJ databases">
        <title>Mycena genomes resolve the evolution of fungal bioluminescence.</title>
        <authorList>
            <person name="Tsai I.J."/>
        </authorList>
    </citation>
    <scope>NUCLEOTIDE SEQUENCE</scope>
    <source>
        <strain evidence="4">CCC161011</strain>
    </source>
</reference>
<evidence type="ECO:0000256" key="2">
    <source>
        <dbReference type="ARBA" id="ARBA00009761"/>
    </source>
</evidence>
<evidence type="ECO:0000313" key="5">
    <source>
        <dbReference type="Proteomes" id="UP000620124"/>
    </source>
</evidence>
<evidence type="ECO:0000256" key="3">
    <source>
        <dbReference type="ARBA" id="ARBA00023242"/>
    </source>
</evidence>
<accession>A0A8H6X5M3</accession>
<dbReference type="GO" id="GO:0035861">
    <property type="term" value="C:site of double-strand break"/>
    <property type="evidence" value="ECO:0007669"/>
    <property type="project" value="TreeGrafter"/>
</dbReference>
<dbReference type="SUPFAM" id="SSF50249">
    <property type="entry name" value="Nucleic acid-binding proteins"/>
    <property type="match status" value="1"/>
</dbReference>
<organism evidence="4 5">
    <name type="scientific">Mycena venus</name>
    <dbReference type="NCBI Taxonomy" id="2733690"/>
    <lineage>
        <taxon>Eukaryota</taxon>
        <taxon>Fungi</taxon>
        <taxon>Dikarya</taxon>
        <taxon>Basidiomycota</taxon>
        <taxon>Agaricomycotina</taxon>
        <taxon>Agaricomycetes</taxon>
        <taxon>Agaricomycetidae</taxon>
        <taxon>Agaricales</taxon>
        <taxon>Marasmiineae</taxon>
        <taxon>Mycenaceae</taxon>
        <taxon>Mycena</taxon>
    </lineage>
</organism>
<evidence type="ECO:0000256" key="1">
    <source>
        <dbReference type="ARBA" id="ARBA00004123"/>
    </source>
</evidence>
<dbReference type="OrthoDB" id="188186at2759"/>
<proteinExistence type="inferred from homology"/>
<dbReference type="GO" id="GO:0006298">
    <property type="term" value="P:mismatch repair"/>
    <property type="evidence" value="ECO:0007669"/>
    <property type="project" value="TreeGrafter"/>
</dbReference>
<dbReference type="GO" id="GO:0006284">
    <property type="term" value="P:base-excision repair"/>
    <property type="evidence" value="ECO:0007669"/>
    <property type="project" value="TreeGrafter"/>
</dbReference>
<dbReference type="GO" id="GO:0006260">
    <property type="term" value="P:DNA replication"/>
    <property type="evidence" value="ECO:0007669"/>
    <property type="project" value="InterPro"/>
</dbReference>
<keyword evidence="3" id="KW-0539">Nucleus</keyword>
<protein>
    <recommendedName>
        <fullName evidence="6">Replication factor A protein 3</fullName>
    </recommendedName>
</protein>
<keyword evidence="5" id="KW-1185">Reference proteome</keyword>
<comment type="similarity">
    <text evidence="2">Belongs to the replication factor A protein 3 family.</text>
</comment>
<dbReference type="GO" id="GO:0003697">
    <property type="term" value="F:single-stranded DNA binding"/>
    <property type="evidence" value="ECO:0007669"/>
    <property type="project" value="TreeGrafter"/>
</dbReference>
<dbReference type="InterPro" id="IPR012340">
    <property type="entry name" value="NA-bd_OB-fold"/>
</dbReference>
<gene>
    <name evidence="4" type="ORF">MVEN_02275400</name>
</gene>
<dbReference type="AlphaFoldDB" id="A0A8H6X5M3"/>
<dbReference type="Proteomes" id="UP000620124">
    <property type="component" value="Unassembled WGS sequence"/>
</dbReference>
<dbReference type="GO" id="GO:0000724">
    <property type="term" value="P:double-strand break repair via homologous recombination"/>
    <property type="evidence" value="ECO:0007669"/>
    <property type="project" value="TreeGrafter"/>
</dbReference>
<dbReference type="Pfam" id="PF08661">
    <property type="entry name" value="Rep_fac-A_3"/>
    <property type="match status" value="1"/>
</dbReference>
<dbReference type="CDD" id="cd04479">
    <property type="entry name" value="RPA3"/>
    <property type="match status" value="1"/>
</dbReference>
<comment type="caution">
    <text evidence="4">The sequence shown here is derived from an EMBL/GenBank/DDBJ whole genome shotgun (WGS) entry which is preliminary data.</text>
</comment>
<dbReference type="Gene3D" id="2.40.50.140">
    <property type="entry name" value="Nucleic acid-binding proteins"/>
    <property type="match status" value="1"/>
</dbReference>
<evidence type="ECO:0000313" key="4">
    <source>
        <dbReference type="EMBL" id="KAF7334459.1"/>
    </source>
</evidence>
<dbReference type="GO" id="GO:0006289">
    <property type="term" value="P:nucleotide-excision repair"/>
    <property type="evidence" value="ECO:0007669"/>
    <property type="project" value="TreeGrafter"/>
</dbReference>
<dbReference type="PANTHER" id="PTHR15114">
    <property type="entry name" value="REPLICATION PROTEIN A3"/>
    <property type="match status" value="1"/>
</dbReference>
<dbReference type="EMBL" id="JACAZI010000026">
    <property type="protein sequence ID" value="KAF7334459.1"/>
    <property type="molecule type" value="Genomic_DNA"/>
</dbReference>
<dbReference type="GO" id="GO:0003684">
    <property type="term" value="F:damaged DNA binding"/>
    <property type="evidence" value="ECO:0007669"/>
    <property type="project" value="TreeGrafter"/>
</dbReference>
<dbReference type="PANTHER" id="PTHR15114:SF1">
    <property type="entry name" value="REPLICATION PROTEIN A 14 KDA SUBUNIT"/>
    <property type="match status" value="1"/>
</dbReference>
<evidence type="ECO:0008006" key="6">
    <source>
        <dbReference type="Google" id="ProtNLM"/>
    </source>
</evidence>
<dbReference type="GO" id="GO:0005662">
    <property type="term" value="C:DNA replication factor A complex"/>
    <property type="evidence" value="ECO:0007669"/>
    <property type="project" value="TreeGrafter"/>
</dbReference>